<organism evidence="3">
    <name type="scientific">Candidatus Kentrum sp. SD</name>
    <dbReference type="NCBI Taxonomy" id="2126332"/>
    <lineage>
        <taxon>Bacteria</taxon>
        <taxon>Pseudomonadati</taxon>
        <taxon>Pseudomonadota</taxon>
        <taxon>Gammaproteobacteria</taxon>
        <taxon>Candidatus Kentrum</taxon>
    </lineage>
</organism>
<evidence type="ECO:0000313" key="3">
    <source>
        <dbReference type="EMBL" id="VFK47187.1"/>
    </source>
</evidence>
<keyword evidence="1" id="KW-0812">Transmembrane</keyword>
<evidence type="ECO:0000313" key="4">
    <source>
        <dbReference type="EMBL" id="VFK80363.1"/>
    </source>
</evidence>
<feature type="transmembrane region" description="Helical" evidence="1">
    <location>
        <begin position="21"/>
        <end position="42"/>
    </location>
</feature>
<accession>A0A450Z0A2</accession>
<keyword evidence="1" id="KW-1133">Transmembrane helix</keyword>
<evidence type="ECO:0000256" key="1">
    <source>
        <dbReference type="SAM" id="Phobius"/>
    </source>
</evidence>
<dbReference type="EMBL" id="CAADHB010000106">
    <property type="protein sequence ID" value="VFK80363.1"/>
    <property type="molecule type" value="Genomic_DNA"/>
</dbReference>
<proteinExistence type="predicted"/>
<dbReference type="AlphaFoldDB" id="A0A450Z0A2"/>
<evidence type="ECO:0000313" key="2">
    <source>
        <dbReference type="EMBL" id="VFK41366.1"/>
    </source>
</evidence>
<name>A0A450Z0A2_9GAMM</name>
<dbReference type="EMBL" id="CAADFU010000089">
    <property type="protein sequence ID" value="VFK47187.1"/>
    <property type="molecule type" value="Genomic_DNA"/>
</dbReference>
<keyword evidence="1" id="KW-0472">Membrane</keyword>
<reference evidence="3" key="1">
    <citation type="submission" date="2019-02" db="EMBL/GenBank/DDBJ databases">
        <authorList>
            <person name="Gruber-Vodicka R. H."/>
            <person name="Seah K. B. B."/>
        </authorList>
    </citation>
    <scope>NUCLEOTIDE SEQUENCE</scope>
    <source>
        <strain evidence="4">BECK_S127</strain>
        <strain evidence="3">BECK_S1320</strain>
        <strain evidence="2">BECK_S1321</strain>
    </source>
</reference>
<protein>
    <submittedName>
        <fullName evidence="3">Uncharacterized protein</fullName>
    </submittedName>
</protein>
<gene>
    <name evidence="4" type="ORF">BECKSD772D_GA0070982_110613</name>
    <name evidence="3" type="ORF">BECKSD772E_GA0070983_10893</name>
    <name evidence="2" type="ORF">BECKSD772F_GA0070984_10913</name>
</gene>
<sequence length="85" mass="9664">MRDRLVKNHEAIFLISWTKKVRGMGFFTILLGYGSPEFVIFIRKKPILPSLFGGAFTHRDERNVFLRGRVRFGGGKMVDSAFTGA</sequence>
<dbReference type="EMBL" id="CAADFR010000091">
    <property type="protein sequence ID" value="VFK41366.1"/>
    <property type="molecule type" value="Genomic_DNA"/>
</dbReference>